<dbReference type="PROSITE" id="PS00290">
    <property type="entry name" value="IG_MHC"/>
    <property type="match status" value="2"/>
</dbReference>
<dbReference type="CDD" id="cd04986">
    <property type="entry name" value="IgC1_CH2_IgA"/>
    <property type="match status" value="1"/>
</dbReference>
<dbReference type="AlphaFoldDB" id="L8YEA0"/>
<dbReference type="Proteomes" id="UP000011518">
    <property type="component" value="Unassembled WGS sequence"/>
</dbReference>
<dbReference type="PANTHER" id="PTHR23411">
    <property type="entry name" value="TAPASIN"/>
    <property type="match status" value="1"/>
</dbReference>
<dbReference type="FunCoup" id="L8YEA0">
    <property type="interactions" value="402"/>
</dbReference>
<dbReference type="FunFam" id="2.60.40.10:FF:000998">
    <property type="entry name" value="Immunoglobulin heavy constant epsilon"/>
    <property type="match status" value="1"/>
</dbReference>
<dbReference type="CDD" id="cd05768">
    <property type="entry name" value="IgC1_CH3_IgAGD_CH4_IgAEM"/>
    <property type="match status" value="1"/>
</dbReference>
<dbReference type="InterPro" id="IPR003597">
    <property type="entry name" value="Ig_C1-set"/>
</dbReference>
<keyword evidence="1" id="KW-0393">Immunoglobulin domain</keyword>
<accession>L8YEA0</accession>
<dbReference type="InParanoid" id="L8YEA0"/>
<dbReference type="InterPro" id="IPR007110">
    <property type="entry name" value="Ig-like_dom"/>
</dbReference>
<dbReference type="Pfam" id="PF07654">
    <property type="entry name" value="C1-set"/>
    <property type="match status" value="2"/>
</dbReference>
<evidence type="ECO:0000259" key="2">
    <source>
        <dbReference type="PROSITE" id="PS50835"/>
    </source>
</evidence>
<dbReference type="Pfam" id="PF00047">
    <property type="entry name" value="ig"/>
    <property type="match status" value="1"/>
</dbReference>
<dbReference type="InterPro" id="IPR003006">
    <property type="entry name" value="Ig/MHC_CS"/>
</dbReference>
<dbReference type="InterPro" id="IPR013151">
    <property type="entry name" value="Immunoglobulin_dom"/>
</dbReference>
<feature type="domain" description="Ig-like" evidence="2">
    <location>
        <begin position="3"/>
        <end position="93"/>
    </location>
</feature>
<gene>
    <name evidence="3" type="ORF">TREES_T100018135</name>
</gene>
<keyword evidence="4" id="KW-1185">Reference proteome</keyword>
<protein>
    <submittedName>
        <fullName evidence="3">Ig alpha-1 chain C</fullName>
    </submittedName>
</protein>
<dbReference type="Gene3D" id="2.60.40.10">
    <property type="entry name" value="Immunoglobulins"/>
    <property type="match status" value="3"/>
</dbReference>
<dbReference type="PROSITE" id="PS50835">
    <property type="entry name" value="IG_LIKE"/>
    <property type="match status" value="3"/>
</dbReference>
<reference evidence="4" key="2">
    <citation type="journal article" date="2013" name="Nat. Commun.">
        <title>Genome of the Chinese tree shrew.</title>
        <authorList>
            <person name="Fan Y."/>
            <person name="Huang Z.Y."/>
            <person name="Cao C.C."/>
            <person name="Chen C.S."/>
            <person name="Chen Y.X."/>
            <person name="Fan D.D."/>
            <person name="He J."/>
            <person name="Hou H.L."/>
            <person name="Hu L."/>
            <person name="Hu X.T."/>
            <person name="Jiang X.T."/>
            <person name="Lai R."/>
            <person name="Lang Y.S."/>
            <person name="Liang B."/>
            <person name="Liao S.G."/>
            <person name="Mu D."/>
            <person name="Ma Y.Y."/>
            <person name="Niu Y.Y."/>
            <person name="Sun X.Q."/>
            <person name="Xia J.Q."/>
            <person name="Xiao J."/>
            <person name="Xiong Z.Q."/>
            <person name="Xu L."/>
            <person name="Yang L."/>
            <person name="Zhang Y."/>
            <person name="Zhao W."/>
            <person name="Zhao X.D."/>
            <person name="Zheng Y.T."/>
            <person name="Zhou J.M."/>
            <person name="Zhu Y.B."/>
            <person name="Zhang G.J."/>
            <person name="Wang J."/>
            <person name="Yao Y.G."/>
        </authorList>
    </citation>
    <scope>NUCLEOTIDE SEQUENCE [LARGE SCALE GENOMIC DNA]</scope>
</reference>
<proteinExistence type="predicted"/>
<dbReference type="FunFam" id="2.60.40.10:FF:000463">
    <property type="entry name" value="Immunoglobulin heavy constant gamma 1"/>
    <property type="match status" value="1"/>
</dbReference>
<evidence type="ECO:0000313" key="4">
    <source>
        <dbReference type="Proteomes" id="UP000011518"/>
    </source>
</evidence>
<dbReference type="InterPro" id="IPR013783">
    <property type="entry name" value="Ig-like_fold"/>
</dbReference>
<evidence type="ECO:0000256" key="1">
    <source>
        <dbReference type="ARBA" id="ARBA00023319"/>
    </source>
</evidence>
<dbReference type="InterPro" id="IPR050380">
    <property type="entry name" value="Immune_Resp_Modulators"/>
</dbReference>
<dbReference type="EMBL" id="KB364389">
    <property type="protein sequence ID" value="ELV12711.1"/>
    <property type="molecule type" value="Genomic_DNA"/>
</dbReference>
<dbReference type="SUPFAM" id="SSF48726">
    <property type="entry name" value="Immunoglobulin"/>
    <property type="match status" value="3"/>
</dbReference>
<name>L8YEA0_TUPCH</name>
<dbReference type="InterPro" id="IPR036179">
    <property type="entry name" value="Ig-like_dom_sf"/>
</dbReference>
<dbReference type="STRING" id="246437.L8YEA0"/>
<reference evidence="4" key="1">
    <citation type="submission" date="2012-07" db="EMBL/GenBank/DDBJ databases">
        <title>Genome of the Chinese tree shrew, a rising model animal genetically related to primates.</title>
        <authorList>
            <person name="Zhang G."/>
            <person name="Fan Y."/>
            <person name="Yao Y."/>
            <person name="Huang Z."/>
        </authorList>
    </citation>
    <scope>NUCLEOTIDE SEQUENCE [LARGE SCALE GENOMIC DNA]</scope>
</reference>
<dbReference type="SMART" id="SM00407">
    <property type="entry name" value="IGc1"/>
    <property type="match status" value="3"/>
</dbReference>
<feature type="non-terminal residue" evidence="3">
    <location>
        <position position="1"/>
    </location>
</feature>
<feature type="domain" description="Ig-like" evidence="2">
    <location>
        <begin position="210"/>
        <end position="312"/>
    </location>
</feature>
<sequence length="335" mass="36236">TSPKAFPLHNLSPESEEHMEVACLIQGFFPEPANVSWSHSGDEVTIRTFPPSLAASDGLYTMTSQLTMPAAQCSKNSPPRCHVQHFSYQQDVAMSCPAVPPSCCEPRLSLHRPALEDLLLGSDASLTCTLSGLRDPKGATFTWQPTGGKDAVQGTPKLDSCGCYSVSSILPGCAEPWNSGEHFTCTATHPESTNQLTATIFKPSGNTFRPQVHLLPPPSEELALNELVTLTCLVRGFSPEDVLVRWLDGSQELLPKDYVTWAPQPEPGNSAPTFAVISMLRVAAERWKDGQKYSCVVGHEALPTAFTQKTIDRQAGIPTRVNVSVIVAEAEGVCY</sequence>
<evidence type="ECO:0000313" key="3">
    <source>
        <dbReference type="EMBL" id="ELV12711.1"/>
    </source>
</evidence>
<organism evidence="3 4">
    <name type="scientific">Tupaia chinensis</name>
    <name type="common">Chinese tree shrew</name>
    <name type="synonym">Tupaia belangeri chinensis</name>
    <dbReference type="NCBI Taxonomy" id="246437"/>
    <lineage>
        <taxon>Eukaryota</taxon>
        <taxon>Metazoa</taxon>
        <taxon>Chordata</taxon>
        <taxon>Craniata</taxon>
        <taxon>Vertebrata</taxon>
        <taxon>Euteleostomi</taxon>
        <taxon>Mammalia</taxon>
        <taxon>Eutheria</taxon>
        <taxon>Euarchontoglires</taxon>
        <taxon>Scandentia</taxon>
        <taxon>Tupaiidae</taxon>
        <taxon>Tupaia</taxon>
    </lineage>
</organism>
<feature type="domain" description="Ig-like" evidence="2">
    <location>
        <begin position="106"/>
        <end position="197"/>
    </location>
</feature>